<reference evidence="8 9" key="1">
    <citation type="submission" date="2022-02" db="EMBL/GenBank/DDBJ databases">
        <title>Paenibacillus sp. MBLB1776 Whole Genome Shotgun Sequencing.</title>
        <authorList>
            <person name="Hwang C.Y."/>
            <person name="Cho E.-S."/>
            <person name="Seo M.-J."/>
        </authorList>
    </citation>
    <scope>NUCLEOTIDE SEQUENCE [LARGE SCALE GENOMIC DNA]</scope>
    <source>
        <strain evidence="8 9">MBLB1776</strain>
    </source>
</reference>
<evidence type="ECO:0000256" key="3">
    <source>
        <dbReference type="ARBA" id="ARBA00023136"/>
    </source>
</evidence>
<dbReference type="PANTHER" id="PTHR43649:SF33">
    <property type="entry name" value="POLYGALACTURONAN_RHAMNOGALACTURONAN-BINDING PROTEIN YTCQ"/>
    <property type="match status" value="1"/>
</dbReference>
<dbReference type="PROSITE" id="PS51257">
    <property type="entry name" value="PROKAR_LIPOPROTEIN"/>
    <property type="match status" value="1"/>
</dbReference>
<dbReference type="PANTHER" id="PTHR43649">
    <property type="entry name" value="ARABINOSE-BINDING PROTEIN-RELATED"/>
    <property type="match status" value="1"/>
</dbReference>
<gene>
    <name evidence="8" type="ORF">MJA45_13085</name>
</gene>
<protein>
    <submittedName>
        <fullName evidence="8">Extracellular solute-binding protein</fullName>
    </submittedName>
</protein>
<dbReference type="InterPro" id="IPR050490">
    <property type="entry name" value="Bact_solute-bd_prot1"/>
</dbReference>
<dbReference type="Gene3D" id="3.40.190.10">
    <property type="entry name" value="Periplasmic binding protein-like II"/>
    <property type="match status" value="2"/>
</dbReference>
<accession>A0AA96LKS9</accession>
<dbReference type="Proteomes" id="UP001305702">
    <property type="component" value="Chromosome"/>
</dbReference>
<evidence type="ECO:0000256" key="2">
    <source>
        <dbReference type="ARBA" id="ARBA00022729"/>
    </source>
</evidence>
<dbReference type="SUPFAM" id="SSF53850">
    <property type="entry name" value="Periplasmic binding protein-like II"/>
    <property type="match status" value="1"/>
</dbReference>
<feature type="chain" id="PRO_5041687743" evidence="7">
    <location>
        <begin position="20"/>
        <end position="535"/>
    </location>
</feature>
<dbReference type="RefSeq" id="WP_315607687.1">
    <property type="nucleotide sequence ID" value="NZ_CP130318.1"/>
</dbReference>
<dbReference type="InterPro" id="IPR006059">
    <property type="entry name" value="SBP"/>
</dbReference>
<evidence type="ECO:0000256" key="6">
    <source>
        <dbReference type="SAM" id="MobiDB-lite"/>
    </source>
</evidence>
<evidence type="ECO:0000256" key="1">
    <source>
        <dbReference type="ARBA" id="ARBA00022475"/>
    </source>
</evidence>
<dbReference type="AlphaFoldDB" id="A0AA96LKS9"/>
<feature type="compositionally biased region" description="Low complexity" evidence="6">
    <location>
        <begin position="27"/>
        <end position="42"/>
    </location>
</feature>
<name>A0AA96LKS9_9BACL</name>
<feature type="region of interest" description="Disordered" evidence="6">
    <location>
        <begin position="26"/>
        <end position="62"/>
    </location>
</feature>
<proteinExistence type="predicted"/>
<keyword evidence="3" id="KW-0472">Membrane</keyword>
<keyword evidence="2 7" id="KW-0732">Signal</keyword>
<evidence type="ECO:0000256" key="4">
    <source>
        <dbReference type="ARBA" id="ARBA00023139"/>
    </source>
</evidence>
<keyword evidence="5" id="KW-0449">Lipoprotein</keyword>
<keyword evidence="4" id="KW-0564">Palmitate</keyword>
<keyword evidence="1" id="KW-1003">Cell membrane</keyword>
<keyword evidence="9" id="KW-1185">Reference proteome</keyword>
<feature type="signal peptide" evidence="7">
    <location>
        <begin position="1"/>
        <end position="19"/>
    </location>
</feature>
<evidence type="ECO:0000313" key="9">
    <source>
        <dbReference type="Proteomes" id="UP001305702"/>
    </source>
</evidence>
<evidence type="ECO:0000256" key="7">
    <source>
        <dbReference type="SAM" id="SignalP"/>
    </source>
</evidence>
<dbReference type="KEGG" id="paun:MJA45_13085"/>
<evidence type="ECO:0000256" key="5">
    <source>
        <dbReference type="ARBA" id="ARBA00023288"/>
    </source>
</evidence>
<dbReference type="Pfam" id="PF01547">
    <property type="entry name" value="SBP_bac_1"/>
    <property type="match status" value="1"/>
</dbReference>
<organism evidence="8 9">
    <name type="scientific">Paenibacillus aurantius</name>
    <dbReference type="NCBI Taxonomy" id="2918900"/>
    <lineage>
        <taxon>Bacteria</taxon>
        <taxon>Bacillati</taxon>
        <taxon>Bacillota</taxon>
        <taxon>Bacilli</taxon>
        <taxon>Bacillales</taxon>
        <taxon>Paenibacillaceae</taxon>
        <taxon>Paenibacillus</taxon>
    </lineage>
</organism>
<sequence length="535" mass="59317">MKKGLLLGLTLTLVTTVFAGCSKNGDAGSASTPAPGSSASATKTPGKPQKVRVSVWDRSNSPDGTKITDSVIVKWIQENALKEDNLEVEYVPLPRSQETEKLNVWMASGEAPDIIITYNADLVFQYAEQGGVWQLDELLDKYGADINKLIKPALDTAGTYKGKRYAIPAFRMSQAAGPSMKIRQDWLDKLGLKAPTTLDELYTVLKAFKEKDPGGVGKENVVPWAIPAINQSAKGFFFGPMWGAGVNSEGPGIDLYMPTGNLVSGQFHSSIDTQQGKEFFAFMNKLYKEGLISKEFVTDVNSQKYTQQYTSGQAGFVDSNDDPWSLTVNTRKTVPTAKWVTVMPFKRSDGSQYMQKASSYGLFNMVPKTTKNPEAAVKFLNFLAKHINVVQSGIEGTHYKVENGLRLPIDPDKNAKEIGWYLGDLNLLTQGYMGPPTKEQLLKMNTNPEYAELLTPFYEQFEKYGKEAPFIDSPRPVAQKNIVNLTKYGYEALSKAIIASDFEKEWTNTLDGWVKLGGRDYDKEISEKLAEMKKK</sequence>
<evidence type="ECO:0000313" key="8">
    <source>
        <dbReference type="EMBL" id="WNQ13906.1"/>
    </source>
</evidence>
<dbReference type="EMBL" id="CP130318">
    <property type="protein sequence ID" value="WNQ13906.1"/>
    <property type="molecule type" value="Genomic_DNA"/>
</dbReference>